<name>A0A4C1TR66_EUMVA</name>
<evidence type="ECO:0000313" key="2">
    <source>
        <dbReference type="EMBL" id="GBP16480.1"/>
    </source>
</evidence>
<gene>
    <name evidence="2" type="ORF">EVAR_10053_1</name>
</gene>
<organism evidence="2 3">
    <name type="scientific">Eumeta variegata</name>
    <name type="common">Bagworm moth</name>
    <name type="synonym">Eumeta japonica</name>
    <dbReference type="NCBI Taxonomy" id="151549"/>
    <lineage>
        <taxon>Eukaryota</taxon>
        <taxon>Metazoa</taxon>
        <taxon>Ecdysozoa</taxon>
        <taxon>Arthropoda</taxon>
        <taxon>Hexapoda</taxon>
        <taxon>Insecta</taxon>
        <taxon>Pterygota</taxon>
        <taxon>Neoptera</taxon>
        <taxon>Endopterygota</taxon>
        <taxon>Lepidoptera</taxon>
        <taxon>Glossata</taxon>
        <taxon>Ditrysia</taxon>
        <taxon>Tineoidea</taxon>
        <taxon>Psychidae</taxon>
        <taxon>Oiketicinae</taxon>
        <taxon>Eumeta</taxon>
    </lineage>
</organism>
<reference evidence="2 3" key="1">
    <citation type="journal article" date="2019" name="Commun. Biol.">
        <title>The bagworm genome reveals a unique fibroin gene that provides high tensile strength.</title>
        <authorList>
            <person name="Kono N."/>
            <person name="Nakamura H."/>
            <person name="Ohtoshi R."/>
            <person name="Tomita M."/>
            <person name="Numata K."/>
            <person name="Arakawa K."/>
        </authorList>
    </citation>
    <scope>NUCLEOTIDE SEQUENCE [LARGE SCALE GENOMIC DNA]</scope>
</reference>
<proteinExistence type="predicted"/>
<dbReference type="Proteomes" id="UP000299102">
    <property type="component" value="Unassembled WGS sequence"/>
</dbReference>
<dbReference type="AlphaFoldDB" id="A0A4C1TR66"/>
<accession>A0A4C1TR66</accession>
<keyword evidence="3" id="KW-1185">Reference proteome</keyword>
<feature type="compositionally biased region" description="Basic residues" evidence="1">
    <location>
        <begin position="28"/>
        <end position="42"/>
    </location>
</feature>
<evidence type="ECO:0000256" key="1">
    <source>
        <dbReference type="SAM" id="MobiDB-lite"/>
    </source>
</evidence>
<feature type="region of interest" description="Disordered" evidence="1">
    <location>
        <begin position="1"/>
        <end position="48"/>
    </location>
</feature>
<evidence type="ECO:0000313" key="3">
    <source>
        <dbReference type="Proteomes" id="UP000299102"/>
    </source>
</evidence>
<protein>
    <submittedName>
        <fullName evidence="2">Uncharacterized protein</fullName>
    </submittedName>
</protein>
<sequence length="102" mass="11701">MYDTVSSPKDCTEDPASELESLNMPVTRPRRRTAAGRRHPGRRPSVQPTVSLRHGISVLSRSHDLLLAYLIFHSKNHDSVVVVFFIWRCTIGRERETYLINV</sequence>
<comment type="caution">
    <text evidence="2">The sequence shown here is derived from an EMBL/GenBank/DDBJ whole genome shotgun (WGS) entry which is preliminary data.</text>
</comment>
<dbReference type="EMBL" id="BGZK01000079">
    <property type="protein sequence ID" value="GBP16480.1"/>
    <property type="molecule type" value="Genomic_DNA"/>
</dbReference>